<evidence type="ECO:0000313" key="3">
    <source>
        <dbReference type="Proteomes" id="UP001358417"/>
    </source>
</evidence>
<sequence length="192" mass="21469">MGGTEQQNLTNYPDINTSHGWSSFLPWAKNTTRRNSHMGHVMTSIRGGLAYEQERCPSNVVVDEFEDRFKFAEHSEIANEQNRAKLRTSSDASEDLQGSISPAMEAQKSSETNENNMGPQSHQKPTTWGWPGLGTYPEFERLNARLENRAKSRKSSSLEPRFEAATLEAIDSAAESESYGWPGLGTWPSSKK</sequence>
<dbReference type="GeneID" id="89969900"/>
<feature type="compositionally biased region" description="Polar residues" evidence="1">
    <location>
        <begin position="107"/>
        <end position="126"/>
    </location>
</feature>
<feature type="compositionally biased region" description="Polar residues" evidence="1">
    <location>
        <begin position="87"/>
        <end position="100"/>
    </location>
</feature>
<feature type="region of interest" description="Disordered" evidence="1">
    <location>
        <begin position="80"/>
        <end position="131"/>
    </location>
</feature>
<proteinExistence type="predicted"/>
<evidence type="ECO:0000256" key="1">
    <source>
        <dbReference type="SAM" id="MobiDB-lite"/>
    </source>
</evidence>
<dbReference type="AlphaFoldDB" id="A0AAV9NCC7"/>
<evidence type="ECO:0000313" key="2">
    <source>
        <dbReference type="EMBL" id="KAK5053723.1"/>
    </source>
</evidence>
<keyword evidence="3" id="KW-1185">Reference proteome</keyword>
<name>A0AAV9NCC7_9EURO</name>
<dbReference type="Proteomes" id="UP001358417">
    <property type="component" value="Unassembled WGS sequence"/>
</dbReference>
<dbReference type="RefSeq" id="XP_064706848.1">
    <property type="nucleotide sequence ID" value="XM_064845303.1"/>
</dbReference>
<organism evidence="2 3">
    <name type="scientific">Exophiala bonariae</name>
    <dbReference type="NCBI Taxonomy" id="1690606"/>
    <lineage>
        <taxon>Eukaryota</taxon>
        <taxon>Fungi</taxon>
        <taxon>Dikarya</taxon>
        <taxon>Ascomycota</taxon>
        <taxon>Pezizomycotina</taxon>
        <taxon>Eurotiomycetes</taxon>
        <taxon>Chaetothyriomycetidae</taxon>
        <taxon>Chaetothyriales</taxon>
        <taxon>Herpotrichiellaceae</taxon>
        <taxon>Exophiala</taxon>
    </lineage>
</organism>
<accession>A0AAV9NCC7</accession>
<gene>
    <name evidence="2" type="ORF">LTR84_001684</name>
</gene>
<reference evidence="2 3" key="1">
    <citation type="submission" date="2023-08" db="EMBL/GenBank/DDBJ databases">
        <title>Black Yeasts Isolated from many extreme environments.</title>
        <authorList>
            <person name="Coleine C."/>
            <person name="Stajich J.E."/>
            <person name="Selbmann L."/>
        </authorList>
    </citation>
    <scope>NUCLEOTIDE SEQUENCE [LARGE SCALE GENOMIC DNA]</scope>
    <source>
        <strain evidence="2 3">CCFEE 5792</strain>
    </source>
</reference>
<dbReference type="EMBL" id="JAVRRD010000011">
    <property type="protein sequence ID" value="KAK5053723.1"/>
    <property type="molecule type" value="Genomic_DNA"/>
</dbReference>
<protein>
    <submittedName>
        <fullName evidence="2">Uncharacterized protein</fullName>
    </submittedName>
</protein>
<comment type="caution">
    <text evidence="2">The sequence shown here is derived from an EMBL/GenBank/DDBJ whole genome shotgun (WGS) entry which is preliminary data.</text>
</comment>